<feature type="domain" description="ABC3 transporter permease C-terminal" evidence="8">
    <location>
        <begin position="271"/>
        <end position="391"/>
    </location>
</feature>
<dbReference type="Proteomes" id="UP000594042">
    <property type="component" value="Chromosome"/>
</dbReference>
<dbReference type="GO" id="GO:0022857">
    <property type="term" value="F:transmembrane transporter activity"/>
    <property type="evidence" value="ECO:0007669"/>
    <property type="project" value="TreeGrafter"/>
</dbReference>
<evidence type="ECO:0000259" key="9">
    <source>
        <dbReference type="Pfam" id="PF12704"/>
    </source>
</evidence>
<keyword evidence="3 7" id="KW-0812">Transmembrane</keyword>
<dbReference type="InterPro" id="IPR025857">
    <property type="entry name" value="MacB_PCD"/>
</dbReference>
<dbReference type="GO" id="GO:0005886">
    <property type="term" value="C:plasma membrane"/>
    <property type="evidence" value="ECO:0007669"/>
    <property type="project" value="UniProtKB-SubCell"/>
</dbReference>
<dbReference type="EMBL" id="AP023322">
    <property type="protein sequence ID" value="BCI64659.1"/>
    <property type="molecule type" value="Genomic_DNA"/>
</dbReference>
<dbReference type="PANTHER" id="PTHR30572">
    <property type="entry name" value="MEMBRANE COMPONENT OF TRANSPORTER-RELATED"/>
    <property type="match status" value="1"/>
</dbReference>
<proteinExistence type="inferred from homology"/>
<evidence type="ECO:0000256" key="2">
    <source>
        <dbReference type="ARBA" id="ARBA00022475"/>
    </source>
</evidence>
<keyword evidence="2" id="KW-1003">Cell membrane</keyword>
<evidence type="ECO:0000259" key="8">
    <source>
        <dbReference type="Pfam" id="PF02687"/>
    </source>
</evidence>
<dbReference type="KEGG" id="copr:Cop2CBH44_30120"/>
<feature type="transmembrane region" description="Helical" evidence="7">
    <location>
        <begin position="267"/>
        <end position="292"/>
    </location>
</feature>
<sequence>MRSMLTAFGVFWGIFMLVIMSGAGWGLENGIMSGIKDFAHNSCYFFTNRTTVAYDGFRKGRWWSLHSSDMEVLKQSFPEIRLISPILFGTWSEKNTMRGDKYGTYSIKGLSPDYQYIEPQTMLYGRYINNVDILNARKVCVIGKRVYEEMFHPGENPLGQLLQINGIAYSVIGVNIPVTQVQIGGRSEESIILPFSTMQQSYRRGDNIDCIALAAYDSTPVSEIEDMIKDVLKKQNHISPDDLQAVMSMNVEKEFTMFNNLFSGISWLIWIVGTGTLLAGIVGVSNIMLVTVKERTKEIGIRRALGARPRTIIIQIMGESLLLTSVAGFTGLAAGVGLLQLVDMMLQSVPSETMFFRSPQISFGTAMAATAVLLIAGMLAGMLPAWRALQIKAIDAIREE</sequence>
<keyword evidence="11" id="KW-1185">Reference proteome</keyword>
<keyword evidence="10" id="KW-0067">ATP-binding</keyword>
<evidence type="ECO:0000313" key="10">
    <source>
        <dbReference type="EMBL" id="BCI64659.1"/>
    </source>
</evidence>
<name>A0A7G1HY76_9BACT</name>
<evidence type="ECO:0000256" key="4">
    <source>
        <dbReference type="ARBA" id="ARBA00022989"/>
    </source>
</evidence>
<comment type="subcellular location">
    <subcellularLocation>
        <location evidence="1">Cell membrane</location>
        <topology evidence="1">Multi-pass membrane protein</topology>
    </subcellularLocation>
</comment>
<keyword evidence="10" id="KW-0547">Nucleotide-binding</keyword>
<organism evidence="10 11">
    <name type="scientific">Coprobacter secundus subsp. similis</name>
    <dbReference type="NCBI Taxonomy" id="2751153"/>
    <lineage>
        <taxon>Bacteria</taxon>
        <taxon>Pseudomonadati</taxon>
        <taxon>Bacteroidota</taxon>
        <taxon>Bacteroidia</taxon>
        <taxon>Bacteroidales</taxon>
        <taxon>Barnesiellaceae</taxon>
        <taxon>Coprobacter</taxon>
    </lineage>
</organism>
<protein>
    <submittedName>
        <fullName evidence="10">ABC transporter ATP-binding protein</fullName>
    </submittedName>
</protein>
<dbReference type="AlphaFoldDB" id="A0A7G1HY76"/>
<keyword evidence="4 7" id="KW-1133">Transmembrane helix</keyword>
<evidence type="ECO:0000256" key="5">
    <source>
        <dbReference type="ARBA" id="ARBA00023136"/>
    </source>
</evidence>
<evidence type="ECO:0000313" key="11">
    <source>
        <dbReference type="Proteomes" id="UP000594042"/>
    </source>
</evidence>
<evidence type="ECO:0000256" key="3">
    <source>
        <dbReference type="ARBA" id="ARBA00022692"/>
    </source>
</evidence>
<reference evidence="11" key="1">
    <citation type="submission" date="2020-07" db="EMBL/GenBank/DDBJ databases">
        <title>Complete genome sequencing of Coprobacter sp. strain 2CBH44.</title>
        <authorList>
            <person name="Sakamoto M."/>
            <person name="Murakami T."/>
            <person name="Mori H."/>
        </authorList>
    </citation>
    <scope>NUCLEOTIDE SEQUENCE [LARGE SCALE GENOMIC DNA]</scope>
    <source>
        <strain evidence="11">2CBH44</strain>
    </source>
</reference>
<feature type="transmembrane region" description="Helical" evidence="7">
    <location>
        <begin position="361"/>
        <end position="383"/>
    </location>
</feature>
<evidence type="ECO:0000256" key="7">
    <source>
        <dbReference type="SAM" id="Phobius"/>
    </source>
</evidence>
<feature type="domain" description="MacB-like periplasmic core" evidence="9">
    <location>
        <begin position="3"/>
        <end position="230"/>
    </location>
</feature>
<dbReference type="GO" id="GO:0005524">
    <property type="term" value="F:ATP binding"/>
    <property type="evidence" value="ECO:0007669"/>
    <property type="project" value="UniProtKB-KW"/>
</dbReference>
<dbReference type="Pfam" id="PF02687">
    <property type="entry name" value="FtsX"/>
    <property type="match status" value="1"/>
</dbReference>
<dbReference type="PANTHER" id="PTHR30572:SF4">
    <property type="entry name" value="ABC TRANSPORTER PERMEASE YTRF"/>
    <property type="match status" value="1"/>
</dbReference>
<comment type="similarity">
    <text evidence="6">Belongs to the ABC-4 integral membrane protein family.</text>
</comment>
<evidence type="ECO:0000256" key="1">
    <source>
        <dbReference type="ARBA" id="ARBA00004651"/>
    </source>
</evidence>
<dbReference type="InterPro" id="IPR050250">
    <property type="entry name" value="Macrolide_Exporter_MacB"/>
</dbReference>
<feature type="transmembrane region" description="Helical" evidence="7">
    <location>
        <begin position="312"/>
        <end position="341"/>
    </location>
</feature>
<dbReference type="InterPro" id="IPR003838">
    <property type="entry name" value="ABC3_permease_C"/>
</dbReference>
<dbReference type="Pfam" id="PF12704">
    <property type="entry name" value="MacB_PCD"/>
    <property type="match status" value="1"/>
</dbReference>
<accession>A0A7G1HY76</accession>
<evidence type="ECO:0000256" key="6">
    <source>
        <dbReference type="ARBA" id="ARBA00038076"/>
    </source>
</evidence>
<keyword evidence="5 7" id="KW-0472">Membrane</keyword>
<gene>
    <name evidence="10" type="ORF">Cop2CBH44_30120</name>
</gene>